<dbReference type="Pfam" id="PF00583">
    <property type="entry name" value="Acetyltransf_1"/>
    <property type="match status" value="1"/>
</dbReference>
<accession>A0A147DR84</accession>
<dbReference type="PANTHER" id="PTHR43877">
    <property type="entry name" value="AMINOALKYLPHOSPHONATE N-ACETYLTRANSFERASE-RELATED-RELATED"/>
    <property type="match status" value="1"/>
</dbReference>
<dbReference type="Gene3D" id="3.40.630.30">
    <property type="match status" value="1"/>
</dbReference>
<proteinExistence type="predicted"/>
<reference evidence="4 5" key="1">
    <citation type="journal article" date="2016" name="Front. Microbiol.">
        <title>Genomic Resource of Rice Seed Associated Bacteria.</title>
        <authorList>
            <person name="Midha S."/>
            <person name="Bansal K."/>
            <person name="Sharma S."/>
            <person name="Kumar N."/>
            <person name="Patil P.P."/>
            <person name="Chaudhry V."/>
            <person name="Patil P.B."/>
        </authorList>
    </citation>
    <scope>NUCLEOTIDE SEQUENCE [LARGE SCALE GENOMIC DNA]</scope>
    <source>
        <strain evidence="4 5">NS359</strain>
    </source>
</reference>
<comment type="caution">
    <text evidence="4">The sequence shown here is derived from an EMBL/GenBank/DDBJ whole genome shotgun (WGS) entry which is preliminary data.</text>
</comment>
<dbReference type="GO" id="GO:0016747">
    <property type="term" value="F:acyltransferase activity, transferring groups other than amino-acyl groups"/>
    <property type="evidence" value="ECO:0007669"/>
    <property type="project" value="InterPro"/>
</dbReference>
<keyword evidence="2" id="KW-0012">Acyltransferase</keyword>
<evidence type="ECO:0000256" key="1">
    <source>
        <dbReference type="ARBA" id="ARBA00022679"/>
    </source>
</evidence>
<organism evidence="4 5">
    <name type="scientific">Curtobacterium oceanosedimentum</name>
    <dbReference type="NCBI Taxonomy" id="465820"/>
    <lineage>
        <taxon>Bacteria</taxon>
        <taxon>Bacillati</taxon>
        <taxon>Actinomycetota</taxon>
        <taxon>Actinomycetes</taxon>
        <taxon>Micrococcales</taxon>
        <taxon>Microbacteriaceae</taxon>
        <taxon>Curtobacterium</taxon>
    </lineage>
</organism>
<evidence type="ECO:0000313" key="4">
    <source>
        <dbReference type="EMBL" id="KTR52189.1"/>
    </source>
</evidence>
<dbReference type="Proteomes" id="UP000072763">
    <property type="component" value="Unassembled WGS sequence"/>
</dbReference>
<dbReference type="AlphaFoldDB" id="A0A147DR84"/>
<dbReference type="InterPro" id="IPR000182">
    <property type="entry name" value="GNAT_dom"/>
</dbReference>
<dbReference type="EMBL" id="LDRC01000035">
    <property type="protein sequence ID" value="KTR52189.1"/>
    <property type="molecule type" value="Genomic_DNA"/>
</dbReference>
<dbReference type="InterPro" id="IPR016181">
    <property type="entry name" value="Acyl_CoA_acyltransferase"/>
</dbReference>
<sequence>MDDVVIRASRPADMSAVADLRWRWSVDEDGRGPTVTREEYREAMTAFAGEHADSHRCVVAERGGVVLGMAWLALNARPPVPHRPRGRVAAELQSVYVHPDLRGGGVANDLVAALLDVADEAGAERVVVHSSVVGERLYRRLGFGDARLLLQRPPED</sequence>
<dbReference type="PATRIC" id="fig|465820.4.peg.1526"/>
<gene>
    <name evidence="4" type="ORF">NS359_07205</name>
</gene>
<evidence type="ECO:0000313" key="5">
    <source>
        <dbReference type="Proteomes" id="UP000072763"/>
    </source>
</evidence>
<dbReference type="CDD" id="cd04301">
    <property type="entry name" value="NAT_SF"/>
    <property type="match status" value="1"/>
</dbReference>
<dbReference type="STRING" id="465820.NS263_15780"/>
<keyword evidence="1" id="KW-0808">Transferase</keyword>
<evidence type="ECO:0000259" key="3">
    <source>
        <dbReference type="PROSITE" id="PS51186"/>
    </source>
</evidence>
<dbReference type="InterPro" id="IPR050832">
    <property type="entry name" value="Bact_Acetyltransf"/>
</dbReference>
<dbReference type="OrthoDB" id="4936934at2"/>
<protein>
    <recommendedName>
        <fullName evidence="3">N-acetyltransferase domain-containing protein</fullName>
    </recommendedName>
</protein>
<evidence type="ECO:0000256" key="2">
    <source>
        <dbReference type="ARBA" id="ARBA00023315"/>
    </source>
</evidence>
<dbReference type="PANTHER" id="PTHR43877:SF1">
    <property type="entry name" value="ACETYLTRANSFERASE"/>
    <property type="match status" value="1"/>
</dbReference>
<name>A0A147DR84_9MICO</name>
<dbReference type="RefSeq" id="WP_058749589.1">
    <property type="nucleotide sequence ID" value="NZ_LDRC01000035.1"/>
</dbReference>
<dbReference type="PROSITE" id="PS51186">
    <property type="entry name" value="GNAT"/>
    <property type="match status" value="1"/>
</dbReference>
<dbReference type="SUPFAM" id="SSF55729">
    <property type="entry name" value="Acyl-CoA N-acyltransferases (Nat)"/>
    <property type="match status" value="1"/>
</dbReference>
<feature type="domain" description="N-acetyltransferase" evidence="3">
    <location>
        <begin position="4"/>
        <end position="156"/>
    </location>
</feature>